<accession>A0ABZ0AWW8</accession>
<keyword evidence="2" id="KW-0472">Membrane</keyword>
<dbReference type="InterPro" id="IPR047202">
    <property type="entry name" value="Lipocalin_Blc-like_dom"/>
</dbReference>
<organism evidence="4 5">
    <name type="scientific">Rhodoferax mekongensis</name>
    <dbReference type="NCBI Taxonomy" id="3068341"/>
    <lineage>
        <taxon>Bacteria</taxon>
        <taxon>Pseudomonadati</taxon>
        <taxon>Pseudomonadota</taxon>
        <taxon>Betaproteobacteria</taxon>
        <taxon>Burkholderiales</taxon>
        <taxon>Comamonadaceae</taxon>
        <taxon>Rhodoferax</taxon>
    </lineage>
</organism>
<feature type="domain" description="Lipocalin/cytosolic fatty-acid binding" evidence="3">
    <location>
        <begin position="34"/>
        <end position="181"/>
    </location>
</feature>
<dbReference type="RefSeq" id="WP_313866969.1">
    <property type="nucleotide sequence ID" value="NZ_CP132507.1"/>
</dbReference>
<protein>
    <recommendedName>
        <fullName evidence="2">Outer membrane lipoprotein Blc</fullName>
    </recommendedName>
</protein>
<dbReference type="CDD" id="cd19438">
    <property type="entry name" value="lipocalin_Blc-like"/>
    <property type="match status" value="1"/>
</dbReference>
<feature type="signal peptide" evidence="2">
    <location>
        <begin position="1"/>
        <end position="23"/>
    </location>
</feature>
<evidence type="ECO:0000313" key="5">
    <source>
        <dbReference type="Proteomes" id="UP001302257"/>
    </source>
</evidence>
<comment type="subunit">
    <text evidence="2">Homodimer.</text>
</comment>
<keyword evidence="2" id="KW-0998">Cell outer membrane</keyword>
<dbReference type="PANTHER" id="PTHR10612:SF34">
    <property type="entry name" value="APOLIPOPROTEIN D"/>
    <property type="match status" value="1"/>
</dbReference>
<dbReference type="PANTHER" id="PTHR10612">
    <property type="entry name" value="APOLIPOPROTEIN D"/>
    <property type="match status" value="1"/>
</dbReference>
<dbReference type="PROSITE" id="PS00213">
    <property type="entry name" value="LIPOCALIN"/>
    <property type="match status" value="1"/>
</dbReference>
<gene>
    <name evidence="4" type="ORF">RAN89_14525</name>
</gene>
<comment type="function">
    <text evidence="2">Involved in the storage or transport of lipids necessary for membrane maintenance under stressful conditions. Displays a binding preference for lysophospholipids.</text>
</comment>
<dbReference type="SUPFAM" id="SSF50814">
    <property type="entry name" value="Lipocalins"/>
    <property type="match status" value="1"/>
</dbReference>
<keyword evidence="2" id="KW-0446">Lipid-binding</keyword>
<keyword evidence="5" id="KW-1185">Reference proteome</keyword>
<sequence>MKNKLLLLCLGALWATCSAWVYAEQPALQTIATLDVQRYMGTWYEIAKYPNSFQKKCARNTRAEYQALPDGTVQVLNRCIMADGQSTEALGAARQIGPATSPKLQVRFAPAWLSFLPMVWGNYWVIDLDPQYQLVAVSEPQREYLWVLSRTPKVESVAYQALLARLAQQGFDVKRLEPSPQE</sequence>
<keyword evidence="2" id="KW-0449">Lipoprotein</keyword>
<evidence type="ECO:0000256" key="1">
    <source>
        <dbReference type="ARBA" id="ARBA00006889"/>
    </source>
</evidence>
<evidence type="ECO:0000256" key="2">
    <source>
        <dbReference type="PIRNR" id="PIRNR036893"/>
    </source>
</evidence>
<comment type="similarity">
    <text evidence="1 2">Belongs to the calycin superfamily. Lipocalin family.</text>
</comment>
<dbReference type="InterPro" id="IPR012674">
    <property type="entry name" value="Calycin"/>
</dbReference>
<keyword evidence="2" id="KW-0732">Signal</keyword>
<dbReference type="InterPro" id="IPR000566">
    <property type="entry name" value="Lipocln_cytosolic_FA-bd_dom"/>
</dbReference>
<dbReference type="PRINTS" id="PR01171">
    <property type="entry name" value="BCTLIPOCALIN"/>
</dbReference>
<comment type="subcellular location">
    <subcellularLocation>
        <location evidence="2">Cell outer membrane</location>
    </subcellularLocation>
</comment>
<dbReference type="Gene3D" id="2.40.128.20">
    <property type="match status" value="1"/>
</dbReference>
<dbReference type="EMBL" id="CP132507">
    <property type="protein sequence ID" value="WNO04108.1"/>
    <property type="molecule type" value="Genomic_DNA"/>
</dbReference>
<dbReference type="InterPro" id="IPR022271">
    <property type="entry name" value="Lipocalin_ApoD"/>
</dbReference>
<feature type="chain" id="PRO_5045016254" description="Outer membrane lipoprotein Blc" evidence="2">
    <location>
        <begin position="24"/>
        <end position="182"/>
    </location>
</feature>
<dbReference type="InterPro" id="IPR002446">
    <property type="entry name" value="Lipocalin_bac"/>
</dbReference>
<name>A0ABZ0AWW8_9BURK</name>
<dbReference type="InterPro" id="IPR022272">
    <property type="entry name" value="Lipocalin_CS"/>
</dbReference>
<dbReference type="PIRSF" id="PIRSF036893">
    <property type="entry name" value="Lipocalin_ApoD"/>
    <property type="match status" value="1"/>
</dbReference>
<evidence type="ECO:0000313" key="4">
    <source>
        <dbReference type="EMBL" id="WNO04108.1"/>
    </source>
</evidence>
<dbReference type="Proteomes" id="UP001302257">
    <property type="component" value="Chromosome"/>
</dbReference>
<dbReference type="Pfam" id="PF08212">
    <property type="entry name" value="Lipocalin_2"/>
    <property type="match status" value="1"/>
</dbReference>
<proteinExistence type="inferred from homology"/>
<reference evidence="4 5" key="1">
    <citation type="submission" date="2023-08" db="EMBL/GenBank/DDBJ databases">
        <title>Rhodoferax potami sp. nov. and Rhodoferax mekongensis sp. nov., isolated from the Mekong River in Thailand.</title>
        <authorList>
            <person name="Kitikhun S."/>
            <person name="Charoenyingcharoen P."/>
            <person name="Siriarchawattana P."/>
            <person name="Likhitrattanapisal S."/>
            <person name="Nilsakha T."/>
            <person name="Chanpet A."/>
            <person name="Rattanawaree P."/>
            <person name="Ingsriswang S."/>
        </authorList>
    </citation>
    <scope>NUCLEOTIDE SEQUENCE [LARGE SCALE GENOMIC DNA]</scope>
    <source>
        <strain evidence="4 5">TBRC 17307</strain>
    </source>
</reference>
<evidence type="ECO:0000259" key="3">
    <source>
        <dbReference type="Pfam" id="PF08212"/>
    </source>
</evidence>